<dbReference type="Proteomes" id="UP000023758">
    <property type="component" value="Unassembled WGS sequence"/>
</dbReference>
<dbReference type="HOGENOM" id="CLU_2028389_0_0_1"/>
<organism evidence="1">
    <name type="scientific">Trichophyton rubrum CBS 288.86</name>
    <dbReference type="NCBI Taxonomy" id="1215330"/>
    <lineage>
        <taxon>Eukaryota</taxon>
        <taxon>Fungi</taxon>
        <taxon>Dikarya</taxon>
        <taxon>Ascomycota</taxon>
        <taxon>Pezizomycotina</taxon>
        <taxon>Eurotiomycetes</taxon>
        <taxon>Eurotiomycetidae</taxon>
        <taxon>Onygenales</taxon>
        <taxon>Arthrodermataceae</taxon>
        <taxon>Trichophyton</taxon>
    </lineage>
</organism>
<name>A0A022VYT2_TRIRU</name>
<accession>A0A022VYT2</accession>
<dbReference type="AlphaFoldDB" id="A0A022VYT2"/>
<sequence>MSQTPPVKQPETYGRPSSGWSISVIDTEIKRREDIPLEMRLVQMDQVASTGQQSSLPTCLHIWRPAPSQTVTESMLTSTAVTSYYMVSNLYINALKHQFKDFYPPVLVQRCLSYPLGQAGAE</sequence>
<gene>
    <name evidence="1" type="ORF">H103_05449</name>
</gene>
<evidence type="ECO:0000313" key="1">
    <source>
        <dbReference type="EMBL" id="EZF51235.1"/>
    </source>
</evidence>
<dbReference type="EMBL" id="KK207872">
    <property type="protein sequence ID" value="EZF51235.1"/>
    <property type="molecule type" value="Genomic_DNA"/>
</dbReference>
<reference evidence="1" key="1">
    <citation type="submission" date="2014-02" db="EMBL/GenBank/DDBJ databases">
        <title>The Genome Sequence of Trichophyton rubrum (morphotype fischeri) CBS 288.86.</title>
        <authorList>
            <consortium name="The Broad Institute Genomics Platform"/>
            <person name="Cuomo C.A."/>
            <person name="White T.C."/>
            <person name="Graser Y."/>
            <person name="Martinez-Rossi N."/>
            <person name="Heitman J."/>
            <person name="Young S.K."/>
            <person name="Zeng Q."/>
            <person name="Gargeya S."/>
            <person name="Abouelleil A."/>
            <person name="Alvarado L."/>
            <person name="Chapman S.B."/>
            <person name="Gainer-Dewar J."/>
            <person name="Goldberg J."/>
            <person name="Griggs A."/>
            <person name="Gujja S."/>
            <person name="Hansen M."/>
            <person name="Howarth C."/>
            <person name="Imamovic A."/>
            <person name="Larimer J."/>
            <person name="Martinez D."/>
            <person name="Murphy C."/>
            <person name="Pearson M.D."/>
            <person name="Persinoti G."/>
            <person name="Poon T."/>
            <person name="Priest M."/>
            <person name="Roberts A.D."/>
            <person name="Saif S."/>
            <person name="Shea T.D."/>
            <person name="Sykes S.N."/>
            <person name="Wortman J."/>
            <person name="Nusbaum C."/>
            <person name="Birren B."/>
        </authorList>
    </citation>
    <scope>NUCLEOTIDE SEQUENCE [LARGE SCALE GENOMIC DNA]</scope>
    <source>
        <strain evidence="1">CBS 288.86</strain>
    </source>
</reference>
<proteinExistence type="predicted"/>
<protein>
    <submittedName>
        <fullName evidence="1">Uncharacterized protein</fullName>
    </submittedName>
</protein>